<dbReference type="InterPro" id="IPR016475">
    <property type="entry name" value="P-Actrans_bac"/>
</dbReference>
<dbReference type="PIRSF" id="PIRSF006107">
    <property type="entry name" value="PhpActrans_proteobac"/>
    <property type="match status" value="1"/>
</dbReference>
<dbReference type="eggNOG" id="COG0857">
    <property type="taxonomic scope" value="Bacteria"/>
</dbReference>
<evidence type="ECO:0000256" key="6">
    <source>
        <dbReference type="ARBA" id="ARBA00012707"/>
    </source>
</evidence>
<evidence type="ECO:0000256" key="7">
    <source>
        <dbReference type="ARBA" id="ARBA00021528"/>
    </source>
</evidence>
<comment type="catalytic activity">
    <reaction evidence="12">
        <text>acetyl-CoA + phosphate = acetyl phosphate + CoA</text>
        <dbReference type="Rhea" id="RHEA:19521"/>
        <dbReference type="ChEBI" id="CHEBI:22191"/>
        <dbReference type="ChEBI" id="CHEBI:43474"/>
        <dbReference type="ChEBI" id="CHEBI:57287"/>
        <dbReference type="ChEBI" id="CHEBI:57288"/>
        <dbReference type="EC" id="2.3.1.8"/>
    </reaction>
</comment>
<dbReference type="AlphaFoldDB" id="E6X289"/>
<evidence type="ECO:0000259" key="14">
    <source>
        <dbReference type="Pfam" id="PF07085"/>
    </source>
</evidence>
<dbReference type="GO" id="GO:0008959">
    <property type="term" value="F:phosphate acetyltransferase activity"/>
    <property type="evidence" value="ECO:0007669"/>
    <property type="project" value="UniProtKB-EC"/>
</dbReference>
<dbReference type="OrthoDB" id="9808984at2"/>
<evidence type="ECO:0000313" key="16">
    <source>
        <dbReference type="Proteomes" id="UP000008633"/>
    </source>
</evidence>
<dbReference type="eggNOG" id="COG0280">
    <property type="taxonomic scope" value="Bacteria"/>
</dbReference>
<name>E6X289_NITSE</name>
<comment type="pathway">
    <text evidence="2 12">Metabolic intermediate biosynthesis; acetyl-CoA biosynthesis; acetyl-CoA from acetate: step 2/2.</text>
</comment>
<dbReference type="Gene3D" id="3.40.50.300">
    <property type="entry name" value="P-loop containing nucleotide triphosphate hydrolases"/>
    <property type="match status" value="1"/>
</dbReference>
<dbReference type="Pfam" id="PF01515">
    <property type="entry name" value="PTA_PTB"/>
    <property type="match status" value="1"/>
</dbReference>
<dbReference type="UniPathway" id="UPA00340">
    <property type="reaction ID" value="UER00459"/>
</dbReference>
<keyword evidence="9 12" id="KW-0808">Transferase</keyword>
<dbReference type="InterPro" id="IPR027417">
    <property type="entry name" value="P-loop_NTPase"/>
</dbReference>
<comment type="similarity">
    <text evidence="4 12">In the N-terminal section; belongs to the CobB/CobQ family.</text>
</comment>
<protein>
    <recommendedName>
        <fullName evidence="7 12">Phosphate acetyltransferase</fullName>
        <ecNumber evidence="6 12">2.3.1.8</ecNumber>
    </recommendedName>
    <alternativeName>
        <fullName evidence="11 12">Phosphotransacetylase</fullName>
    </alternativeName>
</protein>
<evidence type="ECO:0000256" key="4">
    <source>
        <dbReference type="ARBA" id="ARBA00009786"/>
    </source>
</evidence>
<proteinExistence type="inferred from homology"/>
<dbReference type="SUPFAM" id="SSF75138">
    <property type="entry name" value="HprK N-terminal domain-like"/>
    <property type="match status" value="1"/>
</dbReference>
<comment type="similarity">
    <text evidence="3 12">In the C-terminal section; belongs to the phosphate acetyltransferase and butyryltransferase family.</text>
</comment>
<evidence type="ECO:0000313" key="15">
    <source>
        <dbReference type="EMBL" id="ADV46024.1"/>
    </source>
</evidence>
<dbReference type="InterPro" id="IPR004614">
    <property type="entry name" value="P_AcTrfase"/>
</dbReference>
<evidence type="ECO:0000256" key="10">
    <source>
        <dbReference type="ARBA" id="ARBA00023315"/>
    </source>
</evidence>
<dbReference type="NCBIfam" id="TIGR00651">
    <property type="entry name" value="pta"/>
    <property type="match status" value="1"/>
</dbReference>
<reference evidence="16" key="2">
    <citation type="submission" date="2011-01" db="EMBL/GenBank/DDBJ databases">
        <title>The complete genome of Nitratifractor salsuginis DSM 16511.</title>
        <authorList>
            <consortium name="US DOE Joint Genome Institute (JGI-PGF)"/>
            <person name="Lucas S."/>
            <person name="Copeland A."/>
            <person name="Lapidus A."/>
            <person name="Bruce D."/>
            <person name="Goodwin L."/>
            <person name="Pitluck S."/>
            <person name="Kyrpides N."/>
            <person name="Mavromatis K."/>
            <person name="Ivanova N."/>
            <person name="Mikhailova N."/>
            <person name="Zeytun A."/>
            <person name="Detter J.C."/>
            <person name="Tapia R."/>
            <person name="Han C."/>
            <person name="Land M."/>
            <person name="Hauser L."/>
            <person name="Markowitz V."/>
            <person name="Cheng J.-F."/>
            <person name="Hugenholtz P."/>
            <person name="Woyke T."/>
            <person name="Wu D."/>
            <person name="Tindall B."/>
            <person name="Schuetze A."/>
            <person name="Brambilla E."/>
            <person name="Klenk H.-P."/>
            <person name="Eisen J.A."/>
        </authorList>
    </citation>
    <scope>NUCLEOTIDE SEQUENCE [LARGE SCALE GENOMIC DNA]</scope>
    <source>
        <strain evidence="16">DSM 16511 / JCM 12458 / E9I37-1</strain>
    </source>
</reference>
<dbReference type="InterPro" id="IPR010766">
    <property type="entry name" value="DRTGG"/>
</dbReference>
<keyword evidence="16" id="KW-1185">Reference proteome</keyword>
<dbReference type="KEGG" id="nsa:Nitsa_0757"/>
<dbReference type="InterPro" id="IPR002505">
    <property type="entry name" value="PTA_PTB"/>
</dbReference>
<evidence type="ECO:0000256" key="3">
    <source>
        <dbReference type="ARBA" id="ARBA00008756"/>
    </source>
</evidence>
<dbReference type="SMR" id="E6X289"/>
<evidence type="ECO:0000256" key="8">
    <source>
        <dbReference type="ARBA" id="ARBA00022490"/>
    </source>
</evidence>
<evidence type="ECO:0000256" key="1">
    <source>
        <dbReference type="ARBA" id="ARBA00004496"/>
    </source>
</evidence>
<evidence type="ECO:0000256" key="2">
    <source>
        <dbReference type="ARBA" id="ARBA00004989"/>
    </source>
</evidence>
<dbReference type="HOGENOM" id="CLU_019723_3_0_7"/>
<dbReference type="Pfam" id="PF13500">
    <property type="entry name" value="AAA_26"/>
    <property type="match status" value="1"/>
</dbReference>
<dbReference type="EC" id="2.3.1.8" evidence="6 12"/>
<dbReference type="NCBIfam" id="NF007233">
    <property type="entry name" value="PRK09653.1"/>
    <property type="match status" value="1"/>
</dbReference>
<comment type="domain">
    <text evidence="12">The N-terminal region seems to be important for proper quaternary structure. The C-terminal region contains the substrate-binding site.</text>
</comment>
<comment type="subcellular location">
    <subcellularLocation>
        <location evidence="1 12">Cytoplasm</location>
    </subcellularLocation>
</comment>
<evidence type="ECO:0000256" key="11">
    <source>
        <dbReference type="ARBA" id="ARBA00031108"/>
    </source>
</evidence>
<keyword evidence="8 12" id="KW-0963">Cytoplasm</keyword>
<dbReference type="EMBL" id="CP002452">
    <property type="protein sequence ID" value="ADV46024.1"/>
    <property type="molecule type" value="Genomic_DNA"/>
</dbReference>
<dbReference type="GO" id="GO:0005737">
    <property type="term" value="C:cytoplasm"/>
    <property type="evidence" value="ECO:0007669"/>
    <property type="project" value="UniProtKB-SubCell"/>
</dbReference>
<dbReference type="InterPro" id="IPR042112">
    <property type="entry name" value="P_AcTrfase_dom2"/>
</dbReference>
<dbReference type="InterPro" id="IPR042113">
    <property type="entry name" value="P_AcTrfase_dom1"/>
</dbReference>
<gene>
    <name evidence="15" type="ordered locus">Nitsa_0757</name>
</gene>
<dbReference type="PANTHER" id="PTHR43356:SF3">
    <property type="entry name" value="PHOSPHATE ACETYLTRANSFERASE"/>
    <property type="match status" value="1"/>
</dbReference>
<accession>E6X289</accession>
<feature type="domain" description="DRTGG" evidence="14">
    <location>
        <begin position="215"/>
        <end position="320"/>
    </location>
</feature>
<comment type="subunit">
    <text evidence="5">Homohexamer.</text>
</comment>
<dbReference type="STRING" id="749222.Nitsa_0757"/>
<dbReference type="Gene3D" id="3.40.1390.20">
    <property type="entry name" value="HprK N-terminal domain-like"/>
    <property type="match status" value="1"/>
</dbReference>
<dbReference type="NCBIfam" id="NF004167">
    <property type="entry name" value="PRK05632.1"/>
    <property type="match status" value="1"/>
</dbReference>
<evidence type="ECO:0000256" key="5">
    <source>
        <dbReference type="ARBA" id="ARBA00011643"/>
    </source>
</evidence>
<dbReference type="RefSeq" id="WP_013553718.1">
    <property type="nucleotide sequence ID" value="NC_014935.1"/>
</dbReference>
<dbReference type="InterPro" id="IPR050500">
    <property type="entry name" value="Phos_Acetyltrans/Butyryltrans"/>
</dbReference>
<dbReference type="SUPFAM" id="SSF52540">
    <property type="entry name" value="P-loop containing nucleoside triphosphate hydrolases"/>
    <property type="match status" value="1"/>
</dbReference>
<evidence type="ECO:0000259" key="13">
    <source>
        <dbReference type="Pfam" id="PF01515"/>
    </source>
</evidence>
<dbReference type="PANTHER" id="PTHR43356">
    <property type="entry name" value="PHOSPHATE ACETYLTRANSFERASE"/>
    <property type="match status" value="1"/>
</dbReference>
<dbReference type="InterPro" id="IPR028979">
    <property type="entry name" value="Ser_kin/Pase_Hpr-like_N_sf"/>
</dbReference>
<organism evidence="15 16">
    <name type="scientific">Nitratifractor salsuginis (strain DSM 16511 / JCM 12458 / E9I37-1)</name>
    <dbReference type="NCBI Taxonomy" id="749222"/>
    <lineage>
        <taxon>Bacteria</taxon>
        <taxon>Pseudomonadati</taxon>
        <taxon>Campylobacterota</taxon>
        <taxon>Epsilonproteobacteria</taxon>
        <taxon>Campylobacterales</taxon>
        <taxon>Sulfurovaceae</taxon>
        <taxon>Nitratifractor</taxon>
    </lineage>
</organism>
<evidence type="ECO:0000256" key="12">
    <source>
        <dbReference type="PIRNR" id="PIRNR006107"/>
    </source>
</evidence>
<dbReference type="GO" id="GO:0006085">
    <property type="term" value="P:acetyl-CoA biosynthetic process"/>
    <property type="evidence" value="ECO:0007669"/>
    <property type="project" value="UniProtKB-UniPathway"/>
</dbReference>
<dbReference type="Gene3D" id="3.40.50.10950">
    <property type="match status" value="1"/>
</dbReference>
<reference evidence="15 16" key="1">
    <citation type="journal article" date="2011" name="Stand. Genomic Sci.">
        <title>Complete genome sequence of Nitratifractor salsuginis type strain (E9I37-1).</title>
        <authorList>
            <person name="Anderson I."/>
            <person name="Sikorski J."/>
            <person name="Zeytun A."/>
            <person name="Nolan M."/>
            <person name="Lapidus A."/>
            <person name="Lucas S."/>
            <person name="Hammon N."/>
            <person name="Deshpande S."/>
            <person name="Cheng J.F."/>
            <person name="Tapia R."/>
            <person name="Han C."/>
            <person name="Goodwin L."/>
            <person name="Pitluck S."/>
            <person name="Liolios K."/>
            <person name="Pagani I."/>
            <person name="Ivanova N."/>
            <person name="Huntemann M."/>
            <person name="Mavromatis K."/>
            <person name="Ovchinikova G."/>
            <person name="Pati A."/>
            <person name="Chen A."/>
            <person name="Palaniappan K."/>
            <person name="Land M."/>
            <person name="Hauser L."/>
            <person name="Brambilla E.M."/>
            <person name="Ngatchou-Djao O.D."/>
            <person name="Rohde M."/>
            <person name="Tindall B.J."/>
            <person name="Goker M."/>
            <person name="Detter J.C."/>
            <person name="Woyke T."/>
            <person name="Bristow J."/>
            <person name="Eisen J.A."/>
            <person name="Markowitz V."/>
            <person name="Hugenholtz P."/>
            <person name="Klenk H.P."/>
            <person name="Kyrpides N.C."/>
        </authorList>
    </citation>
    <scope>NUCLEOTIDE SEQUENCE [LARGE SCALE GENOMIC DNA]</scope>
    <source>
        <strain evidence="16">DSM 16511 / JCM 12458 / E9I37-1</strain>
    </source>
</reference>
<feature type="domain" description="Phosphate acetyl/butaryl transferase" evidence="13">
    <location>
        <begin position="374"/>
        <end position="691"/>
    </location>
</feature>
<dbReference type="Gene3D" id="3.40.50.10750">
    <property type="entry name" value="Isocitrate/Isopropylmalate dehydrogenase-like"/>
    <property type="match status" value="1"/>
</dbReference>
<comment type="function">
    <text evidence="12">Involved in acetate metabolism.</text>
</comment>
<dbReference type="Pfam" id="PF07085">
    <property type="entry name" value="DRTGG"/>
    <property type="match status" value="1"/>
</dbReference>
<dbReference type="Proteomes" id="UP000008633">
    <property type="component" value="Chromosome"/>
</dbReference>
<keyword evidence="10 12" id="KW-0012">Acyltransferase</keyword>
<evidence type="ECO:0000256" key="9">
    <source>
        <dbReference type="ARBA" id="ARBA00022679"/>
    </source>
</evidence>
<sequence>MTPNKRIESLYVTSREPGAGSMVLALGLMSLLRRRYGRIALFRPLVFEERDRDLETLRREFGLSQSPKSSRGIGIEEAERIVAEEGLSVLMERILEHYEALNAEADFIFCLGSRVEGLNRELGMDLNIELAKNLSAPVAGVFSMAGEGPEALEESFGLWSAAIRRQGAEIFLLCANRCCEEVQEAMGLIRQEGLFDFPTACLPRVEALEWLSIEDLMEHLPLEWVAGEPRQRLNYLQSIRVGTLHLQSLLKEFKPYEFLVTASDRADLLTGLLLSAQSVATPMPAGILLCGPRPDEALFRLLEGLDDVPIPVLYTNKYEYELAPSFFEIKPGIRPGDRRRIDTALELFESHIDTEELQQRLSEPREPIVTPAMFRVRIFEQAKRELKRILLPEIEDDRILKAAESLLRRKVVIPVLVGSEEEIRRRERLLGLDLTAAERVDPADEKLIERFADLYYAERKHKGVTREMARDRVSANKTLFATMALYDGRADGLVSGAIHSTRDTISPALQVIKTKEGYPLASSCFFMCLPTRVLVYADCAVNPEPTADELAVIALETVETAERFGIEPRVAMLSYSTGDSGVGPDVEKVRRATELLQKRRPDLPVAGPIQYDAAIDPEVAKIKMPDNPVAGHATIFIFPDLDTGNIAYKAVQRSSGAVAVGPVMQGLRKPVNDLSRGCTIDDIIDTVAITAIQAQEEEA</sequence>
<dbReference type="SUPFAM" id="SSF53659">
    <property type="entry name" value="Isocitrate/Isopropylmalate dehydrogenase-like"/>
    <property type="match status" value="1"/>
</dbReference>